<protein>
    <submittedName>
        <fullName evidence="2">Uncharacterized protein</fullName>
    </submittedName>
</protein>
<dbReference type="AlphaFoldDB" id="A0A917GY54"/>
<sequence>MPEYPAHSHVFVDESKVGGYYLAASVVAAGDVSGARYSARTGRLIRVPREWKQGQGKRGGGRSAPPTPLVHTPS</sequence>
<evidence type="ECO:0000313" key="2">
    <source>
        <dbReference type="EMBL" id="GGG60066.1"/>
    </source>
</evidence>
<reference evidence="2" key="1">
    <citation type="journal article" date="2014" name="Int. J. Syst. Evol. Microbiol.">
        <title>Complete genome sequence of Corynebacterium casei LMG S-19264T (=DSM 44701T), isolated from a smear-ripened cheese.</title>
        <authorList>
            <consortium name="US DOE Joint Genome Institute (JGI-PGF)"/>
            <person name="Walter F."/>
            <person name="Albersmeier A."/>
            <person name="Kalinowski J."/>
            <person name="Ruckert C."/>
        </authorList>
    </citation>
    <scope>NUCLEOTIDE SEQUENCE</scope>
    <source>
        <strain evidence="2">CGMCC 1.12187</strain>
    </source>
</reference>
<feature type="region of interest" description="Disordered" evidence="1">
    <location>
        <begin position="49"/>
        <end position="74"/>
    </location>
</feature>
<organism evidence="2 3">
    <name type="scientific">Kocuria dechangensis</name>
    <dbReference type="NCBI Taxonomy" id="1176249"/>
    <lineage>
        <taxon>Bacteria</taxon>
        <taxon>Bacillati</taxon>
        <taxon>Actinomycetota</taxon>
        <taxon>Actinomycetes</taxon>
        <taxon>Micrococcales</taxon>
        <taxon>Micrococcaceae</taxon>
        <taxon>Kocuria</taxon>
    </lineage>
</organism>
<name>A0A917GY54_9MICC</name>
<evidence type="ECO:0000313" key="3">
    <source>
        <dbReference type="Proteomes" id="UP000638848"/>
    </source>
</evidence>
<evidence type="ECO:0000256" key="1">
    <source>
        <dbReference type="SAM" id="MobiDB-lite"/>
    </source>
</evidence>
<keyword evidence="3" id="KW-1185">Reference proteome</keyword>
<gene>
    <name evidence="2" type="ORF">GCM10011374_23680</name>
</gene>
<reference evidence="2" key="2">
    <citation type="submission" date="2020-09" db="EMBL/GenBank/DDBJ databases">
        <authorList>
            <person name="Sun Q."/>
            <person name="Zhou Y."/>
        </authorList>
    </citation>
    <scope>NUCLEOTIDE SEQUENCE</scope>
    <source>
        <strain evidence="2">CGMCC 1.12187</strain>
    </source>
</reference>
<proteinExistence type="predicted"/>
<accession>A0A917GY54</accession>
<dbReference type="EMBL" id="BMEQ01000012">
    <property type="protein sequence ID" value="GGG60066.1"/>
    <property type="molecule type" value="Genomic_DNA"/>
</dbReference>
<comment type="caution">
    <text evidence="2">The sequence shown here is derived from an EMBL/GenBank/DDBJ whole genome shotgun (WGS) entry which is preliminary data.</text>
</comment>
<dbReference type="Proteomes" id="UP000638848">
    <property type="component" value="Unassembled WGS sequence"/>
</dbReference>